<organism evidence="7 8">
    <name type="scientific">Collybiopsis confluens</name>
    <dbReference type="NCBI Taxonomy" id="2823264"/>
    <lineage>
        <taxon>Eukaryota</taxon>
        <taxon>Fungi</taxon>
        <taxon>Dikarya</taxon>
        <taxon>Basidiomycota</taxon>
        <taxon>Agaricomycotina</taxon>
        <taxon>Agaricomycetes</taxon>
        <taxon>Agaricomycetidae</taxon>
        <taxon>Agaricales</taxon>
        <taxon>Marasmiineae</taxon>
        <taxon>Omphalotaceae</taxon>
        <taxon>Collybiopsis</taxon>
    </lineage>
</organism>
<feature type="compositionally biased region" description="Low complexity" evidence="6">
    <location>
        <begin position="96"/>
        <end position="106"/>
    </location>
</feature>
<evidence type="ECO:0000313" key="7">
    <source>
        <dbReference type="EMBL" id="KAF5391725.1"/>
    </source>
</evidence>
<feature type="region of interest" description="Disordered" evidence="6">
    <location>
        <begin position="1"/>
        <end position="34"/>
    </location>
</feature>
<dbReference type="OrthoDB" id="285729at2759"/>
<proteinExistence type="inferred from homology"/>
<keyword evidence="8" id="KW-1185">Reference proteome</keyword>
<dbReference type="GO" id="GO:0005730">
    <property type="term" value="C:nucleolus"/>
    <property type="evidence" value="ECO:0007669"/>
    <property type="project" value="UniProtKB-SubCell"/>
</dbReference>
<feature type="compositionally biased region" description="Polar residues" evidence="6">
    <location>
        <begin position="84"/>
        <end position="95"/>
    </location>
</feature>
<evidence type="ECO:0000256" key="2">
    <source>
        <dbReference type="ARBA" id="ARBA00004604"/>
    </source>
</evidence>
<dbReference type="PANTHER" id="PTHR13243:SF1">
    <property type="entry name" value="NUCLEOLAR PROTEIN 16"/>
    <property type="match status" value="1"/>
</dbReference>
<feature type="compositionally biased region" description="Basic residues" evidence="6">
    <location>
        <begin position="1"/>
        <end position="28"/>
    </location>
</feature>
<dbReference type="Proteomes" id="UP000518752">
    <property type="component" value="Unassembled WGS sequence"/>
</dbReference>
<evidence type="ECO:0000256" key="3">
    <source>
        <dbReference type="ARBA" id="ARBA00008479"/>
    </source>
</evidence>
<name>A0A8H5HYX9_9AGAR</name>
<comment type="similarity">
    <text evidence="3">Belongs to the NOP16 family.</text>
</comment>
<comment type="caution">
    <text evidence="7">The sequence shown here is derived from an EMBL/GenBank/DDBJ whole genome shotgun (WGS) entry which is preliminary data.</text>
</comment>
<feature type="region of interest" description="Disordered" evidence="6">
    <location>
        <begin position="84"/>
        <end position="124"/>
    </location>
</feature>
<accession>A0A8H5HYX9</accession>
<dbReference type="PANTHER" id="PTHR13243">
    <property type="entry name" value="HSPC111 PROTEIN-RELATED"/>
    <property type="match status" value="1"/>
</dbReference>
<comment type="subcellular location">
    <subcellularLocation>
        <location evidence="2">Nucleus</location>
        <location evidence="2">Nucleolus</location>
    </subcellularLocation>
</comment>
<evidence type="ECO:0000256" key="1">
    <source>
        <dbReference type="ARBA" id="ARBA00002889"/>
    </source>
</evidence>
<dbReference type="GO" id="GO:0042273">
    <property type="term" value="P:ribosomal large subunit biogenesis"/>
    <property type="evidence" value="ECO:0007669"/>
    <property type="project" value="TreeGrafter"/>
</dbReference>
<sequence length="207" mass="22566">MANPRQRRKRSSNHRSVSHSKHAKRNLKKMPPIRAPKVIQQAWDKHKTVRQNYAALGLIHDLNPSESGGAEMIERDISSTVGSIPKSSVDSTFANSSSTVSGTSHTTRTDASGKNADAVNSGNFTLPRGHGRIIRDEAGNVLRIELPEEAPENDNFTVDADADMEQSAQLDASVRDTWISDLGGSKTRLSTNKNTPVVKGRCGVRWG</sequence>
<dbReference type="Pfam" id="PF09420">
    <property type="entry name" value="Nop16"/>
    <property type="match status" value="1"/>
</dbReference>
<dbReference type="InterPro" id="IPR019002">
    <property type="entry name" value="Ribosome_biogenesis_Nop16"/>
</dbReference>
<comment type="function">
    <text evidence="1">Involved in the biogenesis of the 60S ribosomal subunit.</text>
</comment>
<evidence type="ECO:0000256" key="6">
    <source>
        <dbReference type="SAM" id="MobiDB-lite"/>
    </source>
</evidence>
<evidence type="ECO:0000256" key="4">
    <source>
        <dbReference type="ARBA" id="ARBA00015522"/>
    </source>
</evidence>
<evidence type="ECO:0000313" key="8">
    <source>
        <dbReference type="Proteomes" id="UP000518752"/>
    </source>
</evidence>
<evidence type="ECO:0000256" key="5">
    <source>
        <dbReference type="ARBA" id="ARBA00023242"/>
    </source>
</evidence>
<dbReference type="AlphaFoldDB" id="A0A8H5HYX9"/>
<reference evidence="7 8" key="1">
    <citation type="journal article" date="2020" name="ISME J.">
        <title>Uncovering the hidden diversity of litter-decomposition mechanisms in mushroom-forming fungi.</title>
        <authorList>
            <person name="Floudas D."/>
            <person name="Bentzer J."/>
            <person name="Ahren D."/>
            <person name="Johansson T."/>
            <person name="Persson P."/>
            <person name="Tunlid A."/>
        </authorList>
    </citation>
    <scope>NUCLEOTIDE SEQUENCE [LARGE SCALE GENOMIC DNA]</scope>
    <source>
        <strain evidence="7 8">CBS 406.79</strain>
    </source>
</reference>
<gene>
    <name evidence="7" type="ORF">D9757_001782</name>
</gene>
<keyword evidence="5" id="KW-0539">Nucleus</keyword>
<dbReference type="EMBL" id="JAACJN010000008">
    <property type="protein sequence ID" value="KAF5391725.1"/>
    <property type="molecule type" value="Genomic_DNA"/>
</dbReference>
<protein>
    <recommendedName>
        <fullName evidence="4">Nucleolar protein 16</fullName>
    </recommendedName>
</protein>